<reference evidence="3 4" key="1">
    <citation type="submission" date="2018-10" db="EMBL/GenBank/DDBJ databases">
        <title>Isolation of pseudouridimycin from Streptomyces albus DSM 40763.</title>
        <authorList>
            <person name="Rosenqvist P."/>
            <person name="Metsae-Ketelae M."/>
            <person name="Virta P."/>
        </authorList>
    </citation>
    <scope>NUCLEOTIDE SEQUENCE [LARGE SCALE GENOMIC DNA]</scope>
    <source>
        <strain evidence="3 4">DSM 40763</strain>
    </source>
</reference>
<dbReference type="GeneID" id="75185421"/>
<feature type="transmembrane region" description="Helical" evidence="2">
    <location>
        <begin position="142"/>
        <end position="161"/>
    </location>
</feature>
<evidence type="ECO:0000256" key="2">
    <source>
        <dbReference type="SAM" id="Phobius"/>
    </source>
</evidence>
<dbReference type="EMBL" id="RCIY01000120">
    <property type="protein sequence ID" value="TGG74666.1"/>
    <property type="molecule type" value="Genomic_DNA"/>
</dbReference>
<organism evidence="3 4">
    <name type="scientific">Streptomyces albus</name>
    <dbReference type="NCBI Taxonomy" id="1888"/>
    <lineage>
        <taxon>Bacteria</taxon>
        <taxon>Bacillati</taxon>
        <taxon>Actinomycetota</taxon>
        <taxon>Actinomycetes</taxon>
        <taxon>Kitasatosporales</taxon>
        <taxon>Streptomycetaceae</taxon>
        <taxon>Streptomyces</taxon>
    </lineage>
</organism>
<keyword evidence="2" id="KW-1133">Transmembrane helix</keyword>
<feature type="transmembrane region" description="Helical" evidence="2">
    <location>
        <begin position="98"/>
        <end position="122"/>
    </location>
</feature>
<proteinExistence type="predicted"/>
<protein>
    <submittedName>
        <fullName evidence="3">Uncharacterized protein</fullName>
    </submittedName>
</protein>
<dbReference type="RefSeq" id="WP_135567836.1">
    <property type="nucleotide sequence ID" value="NZ_CP103060.1"/>
</dbReference>
<dbReference type="AlphaFoldDB" id="A0A8H1KZU1"/>
<evidence type="ECO:0000256" key="1">
    <source>
        <dbReference type="SAM" id="MobiDB-lite"/>
    </source>
</evidence>
<comment type="caution">
    <text evidence="3">The sequence shown here is derived from an EMBL/GenBank/DDBJ whole genome shotgun (WGS) entry which is preliminary data.</text>
</comment>
<gene>
    <name evidence="3" type="ORF">D8771_34265</name>
</gene>
<evidence type="ECO:0000313" key="4">
    <source>
        <dbReference type="Proteomes" id="UP000298111"/>
    </source>
</evidence>
<feature type="compositionally biased region" description="Basic and acidic residues" evidence="1">
    <location>
        <begin position="171"/>
        <end position="192"/>
    </location>
</feature>
<evidence type="ECO:0000313" key="3">
    <source>
        <dbReference type="EMBL" id="TGG74666.1"/>
    </source>
</evidence>
<accession>A0A8H1KZU1</accession>
<keyword evidence="2" id="KW-0812">Transmembrane</keyword>
<keyword evidence="2" id="KW-0472">Membrane</keyword>
<name>A0A8H1KZU1_9ACTN</name>
<dbReference type="Proteomes" id="UP000298111">
    <property type="component" value="Unassembled WGS sequence"/>
</dbReference>
<sequence>MGASPATGGDGPAFQPEDRAAFAEVVDEVLRSEPLRRGLRTAPEGTAALLRDWALASAEDVARPAAAEYRELCRVRAGGGVAGAAPGSRTPGGSGGGLLAALAVLVPLVAAAAAVIFLLLGYVLTLVETQRDVGESLVVTGWSGAAVAAVTSAAGMCRLLITARRHSKTGPRTDDRTDDGAARSGTDGRAEAARRRVAAAREAWRAALRDRAVLPYLRARLPEAERASGLSPANCRRGDGRR</sequence>
<feature type="region of interest" description="Disordered" evidence="1">
    <location>
        <begin position="166"/>
        <end position="192"/>
    </location>
</feature>